<reference evidence="2" key="1">
    <citation type="submission" date="2021-06" db="EMBL/GenBank/DDBJ databases">
        <authorList>
            <person name="Kallberg Y."/>
            <person name="Tangrot J."/>
            <person name="Rosling A."/>
        </authorList>
    </citation>
    <scope>NUCLEOTIDE SEQUENCE</scope>
    <source>
        <strain evidence="2">FL130A</strain>
    </source>
</reference>
<feature type="compositionally biased region" description="Low complexity" evidence="1">
    <location>
        <begin position="1"/>
        <end position="30"/>
    </location>
</feature>
<dbReference type="EMBL" id="CAJVPS010001691">
    <property type="protein sequence ID" value="CAG8547558.1"/>
    <property type="molecule type" value="Genomic_DNA"/>
</dbReference>
<evidence type="ECO:0000313" key="3">
    <source>
        <dbReference type="Proteomes" id="UP000789508"/>
    </source>
</evidence>
<feature type="region of interest" description="Disordered" evidence="1">
    <location>
        <begin position="1"/>
        <end position="99"/>
    </location>
</feature>
<dbReference type="AlphaFoldDB" id="A0A9N9B0T7"/>
<accession>A0A9N9B0T7</accession>
<dbReference type="OrthoDB" id="10504803at2759"/>
<organism evidence="2 3">
    <name type="scientific">Ambispora leptoticha</name>
    <dbReference type="NCBI Taxonomy" id="144679"/>
    <lineage>
        <taxon>Eukaryota</taxon>
        <taxon>Fungi</taxon>
        <taxon>Fungi incertae sedis</taxon>
        <taxon>Mucoromycota</taxon>
        <taxon>Glomeromycotina</taxon>
        <taxon>Glomeromycetes</taxon>
        <taxon>Archaeosporales</taxon>
        <taxon>Ambisporaceae</taxon>
        <taxon>Ambispora</taxon>
    </lineage>
</organism>
<dbReference type="Proteomes" id="UP000789508">
    <property type="component" value="Unassembled WGS sequence"/>
</dbReference>
<comment type="caution">
    <text evidence="2">The sequence shown here is derived from an EMBL/GenBank/DDBJ whole genome shotgun (WGS) entry which is preliminary data.</text>
</comment>
<protein>
    <submittedName>
        <fullName evidence="2">3516_t:CDS:1</fullName>
    </submittedName>
</protein>
<keyword evidence="3" id="KW-1185">Reference proteome</keyword>
<gene>
    <name evidence="2" type="ORF">ALEPTO_LOCUS5714</name>
</gene>
<name>A0A9N9B0T7_9GLOM</name>
<sequence length="99" mass="10412">MIMNSAESSNNDANDFANNDDLAAEAATEDSLAKDNSIDQDNTNMITGGPLGTDFSANEMSGDDTLEALKSDEASLENDSGTQMSSSNDDEKGNTFLYG</sequence>
<evidence type="ECO:0000256" key="1">
    <source>
        <dbReference type="SAM" id="MobiDB-lite"/>
    </source>
</evidence>
<evidence type="ECO:0000313" key="2">
    <source>
        <dbReference type="EMBL" id="CAG8547558.1"/>
    </source>
</evidence>
<feature type="compositionally biased region" description="Polar residues" evidence="1">
    <location>
        <begin position="77"/>
        <end position="87"/>
    </location>
</feature>
<proteinExistence type="predicted"/>